<organism evidence="3 4">
    <name type="scientific">Hallerella succinigenes</name>
    <dbReference type="NCBI Taxonomy" id="1896222"/>
    <lineage>
        <taxon>Bacteria</taxon>
        <taxon>Pseudomonadati</taxon>
        <taxon>Fibrobacterota</taxon>
        <taxon>Fibrobacteria</taxon>
        <taxon>Fibrobacterales</taxon>
        <taxon>Fibrobacteraceae</taxon>
        <taxon>Hallerella</taxon>
    </lineage>
</organism>
<dbReference type="SMART" id="SM00776">
    <property type="entry name" value="NPCBM"/>
    <property type="match status" value="1"/>
</dbReference>
<dbReference type="Pfam" id="PF08305">
    <property type="entry name" value="NPCBM"/>
    <property type="match status" value="1"/>
</dbReference>
<dbReference type="EMBL" id="PGEX01000001">
    <property type="protein sequence ID" value="PJJ40820.1"/>
    <property type="molecule type" value="Genomic_DNA"/>
</dbReference>
<dbReference type="InterPro" id="IPR013222">
    <property type="entry name" value="Glyco_hyd_98_carb-bd"/>
</dbReference>
<dbReference type="Proteomes" id="UP000231134">
    <property type="component" value="Unassembled WGS sequence"/>
</dbReference>
<feature type="transmembrane region" description="Helical" evidence="1">
    <location>
        <begin position="168"/>
        <end position="191"/>
    </location>
</feature>
<feature type="transmembrane region" description="Helical" evidence="1">
    <location>
        <begin position="341"/>
        <end position="361"/>
    </location>
</feature>
<keyword evidence="1" id="KW-1133">Transmembrane helix</keyword>
<evidence type="ECO:0000259" key="2">
    <source>
        <dbReference type="SMART" id="SM00776"/>
    </source>
</evidence>
<feature type="transmembrane region" description="Helical" evidence="1">
    <location>
        <begin position="236"/>
        <end position="256"/>
    </location>
</feature>
<protein>
    <submittedName>
        <fullName evidence="3">Gpi18-like mannosyltransferase</fullName>
    </submittedName>
</protein>
<dbReference type="GO" id="GO:0016757">
    <property type="term" value="F:glycosyltransferase activity"/>
    <property type="evidence" value="ECO:0007669"/>
    <property type="project" value="UniProtKB-KW"/>
</dbReference>
<keyword evidence="1" id="KW-0812">Transmembrane</keyword>
<dbReference type="OrthoDB" id="9804769at2"/>
<comment type="caution">
    <text evidence="3">The sequence shown here is derived from an EMBL/GenBank/DDBJ whole genome shotgun (WGS) entry which is preliminary data.</text>
</comment>
<dbReference type="SUPFAM" id="SSF49785">
    <property type="entry name" value="Galactose-binding domain-like"/>
    <property type="match status" value="1"/>
</dbReference>
<gene>
    <name evidence="3" type="ORF">BGX16_0768</name>
</gene>
<accession>A0A2M9A536</accession>
<dbReference type="InterPro" id="IPR038637">
    <property type="entry name" value="NPCBM_sf"/>
</dbReference>
<feature type="transmembrane region" description="Helical" evidence="1">
    <location>
        <begin position="276"/>
        <end position="296"/>
    </location>
</feature>
<dbReference type="InterPro" id="IPR008979">
    <property type="entry name" value="Galactose-bd-like_sf"/>
</dbReference>
<feature type="domain" description="Glycosyl hydrolase family 98 putative carbohydrate-binding module" evidence="2">
    <location>
        <begin position="437"/>
        <end position="577"/>
    </location>
</feature>
<proteinExistence type="predicted"/>
<feature type="transmembrane region" description="Helical" evidence="1">
    <location>
        <begin position="60"/>
        <end position="78"/>
    </location>
</feature>
<evidence type="ECO:0000313" key="3">
    <source>
        <dbReference type="EMBL" id="PJJ40820.1"/>
    </source>
</evidence>
<feature type="transmembrane region" description="Helical" evidence="1">
    <location>
        <begin position="90"/>
        <end position="109"/>
    </location>
</feature>
<dbReference type="RefSeq" id="WP_100424865.1">
    <property type="nucleotide sequence ID" value="NZ_PGEX01000001.1"/>
</dbReference>
<evidence type="ECO:0000313" key="4">
    <source>
        <dbReference type="Proteomes" id="UP000231134"/>
    </source>
</evidence>
<keyword evidence="3" id="KW-0328">Glycosyltransferase</keyword>
<feature type="transmembrane region" description="Helical" evidence="1">
    <location>
        <begin position="303"/>
        <end position="321"/>
    </location>
</feature>
<feature type="transmembrane region" description="Helical" evidence="1">
    <location>
        <begin position="12"/>
        <end position="31"/>
    </location>
</feature>
<keyword evidence="1" id="KW-0472">Membrane</keyword>
<evidence type="ECO:0000256" key="1">
    <source>
        <dbReference type="SAM" id="Phobius"/>
    </source>
</evidence>
<keyword evidence="3" id="KW-0808">Transferase</keyword>
<name>A0A2M9A536_9BACT</name>
<reference evidence="3 4" key="1">
    <citation type="submission" date="2017-11" db="EMBL/GenBank/DDBJ databases">
        <title>Animal gut microbial communities from fecal samples from Wisconsin, USA.</title>
        <authorList>
            <person name="Neumann A."/>
        </authorList>
    </citation>
    <scope>NUCLEOTIDE SEQUENCE [LARGE SCALE GENOMIC DNA]</scope>
    <source>
        <strain evidence="3 4">UWS3</strain>
    </source>
</reference>
<sequence length="578" mass="65087">MYKYRDNLRLFLFWGVICAVANILCTFASAFESDQGYWVGWIKKLMEEGFAGFDGNYPPLYVFWLWVVAQVYSLFDIAVDKNLFLKFTCLWPVFFAHLFLVDWVCRLLGKFNYPDWKKHLMVGFAALNPALLLNGPIWGQVDLFPSVIAVMAIYCINRPRLIFLASMFYVLALLTKFQMIAFLPVFGGLFIRHWKTSWKGLPLAVLALVLVLLPFAVGGNLQGMLTRAYVQTTSQYAYATFNAANIWILLAGNVSPDNVPIWEVSEYGLGFLLKPVHLGKILFVIVSILVLVKSVLCRNIRTAFALCTLNALAFFMLLPQMHERYLLYAVPMALCWLVWDMQRGGILCLAVTAVAAVNINLLNTFRGDYVWKMDAYAGCIALLVGILLVLCPRRLEKLVHKVSSLRLPAFVPYGVLLLILTVVSGFLAFQSRPIAAPKGDGYMLVTDLPMESSVQRFRSPRINQSVDGHLLTVDNRVYINGIGTHAPSTITYTLPEEADSLFLGVGIDGECHENGQATFIVKLDGDVVWRRSRVRGAQKPYFASISVQEANVLELRTDPEGSDHCDHTDWLNAYVKLR</sequence>
<dbReference type="Gene3D" id="2.60.120.1060">
    <property type="entry name" value="NPCBM/NEW2 domain"/>
    <property type="match status" value="1"/>
</dbReference>
<dbReference type="AlphaFoldDB" id="A0A2M9A536"/>
<feature type="transmembrane region" description="Helical" evidence="1">
    <location>
        <begin position="203"/>
        <end position="224"/>
    </location>
</feature>
<keyword evidence="4" id="KW-1185">Reference proteome</keyword>
<feature type="transmembrane region" description="Helical" evidence="1">
    <location>
        <begin position="373"/>
        <end position="390"/>
    </location>
</feature>
<feature type="transmembrane region" description="Helical" evidence="1">
    <location>
        <begin position="410"/>
        <end position="429"/>
    </location>
</feature>